<dbReference type="Gene3D" id="3.40.190.10">
    <property type="entry name" value="Periplasmic binding protein-like II"/>
    <property type="match status" value="2"/>
</dbReference>
<feature type="signal peptide" evidence="1">
    <location>
        <begin position="1"/>
        <end position="23"/>
    </location>
</feature>
<keyword evidence="1" id="KW-0732">Signal</keyword>
<dbReference type="PROSITE" id="PS51257">
    <property type="entry name" value="PROKAR_LIPOPROTEIN"/>
    <property type="match status" value="1"/>
</dbReference>
<organism evidence="2 3">
    <name type="scientific">Psychrobacter phenylpyruvicus</name>
    <dbReference type="NCBI Taxonomy" id="29432"/>
    <lineage>
        <taxon>Bacteria</taxon>
        <taxon>Pseudomonadati</taxon>
        <taxon>Pseudomonadota</taxon>
        <taxon>Gammaproteobacteria</taxon>
        <taxon>Moraxellales</taxon>
        <taxon>Moraxellaceae</taxon>
        <taxon>Psychrobacter</taxon>
    </lineage>
</organism>
<feature type="chain" id="PRO_5016945543" evidence="1">
    <location>
        <begin position="24"/>
        <end position="336"/>
    </location>
</feature>
<sequence length="336" mass="35351">MKLLTSLSAITLGMLIMTGCSTSSDEASDVESATATDTQFITIGTGGVTGTYYPTGGAICRMVKAAETPIRCSVESTGGSVYNVNTIKAGELDFGISQSDTAYQAYKGEGKFADAPVEGLRSVMAIYPELLSLVVRKDSGITTLQDVKGKKINVDVPGSGNRMTAEAVFEASGISVDDLAFANELKASEGPTMLKDKKVDGYFYMVGHPTANIKDAANSVDINLVPIDGEGVDKLVAENPYYAKGTILAEYYEGVEQDVPSIGVKAVLVTRDDMADDAVAAITQAVLDNFDEFKDAHPAYKNITKESLLEGLAVPQHPAAIAVFEKAGIVSANAQS</sequence>
<dbReference type="STRING" id="1123034.GCA_000685805_02336"/>
<dbReference type="InterPro" id="IPR011852">
    <property type="entry name" value="TRAP_TAXI"/>
</dbReference>
<dbReference type="RefSeq" id="WP_081794472.1">
    <property type="nucleotide sequence ID" value="NZ_CAJHAQ010000001.1"/>
</dbReference>
<dbReference type="NCBIfam" id="TIGR02122">
    <property type="entry name" value="TRAP_TAXI"/>
    <property type="match status" value="1"/>
</dbReference>
<evidence type="ECO:0000313" key="3">
    <source>
        <dbReference type="Proteomes" id="UP000254123"/>
    </source>
</evidence>
<reference evidence="2 3" key="1">
    <citation type="submission" date="2018-06" db="EMBL/GenBank/DDBJ databases">
        <authorList>
            <consortium name="Pathogen Informatics"/>
            <person name="Doyle S."/>
        </authorList>
    </citation>
    <scope>NUCLEOTIDE SEQUENCE [LARGE SCALE GENOMIC DNA]</scope>
    <source>
        <strain evidence="2 3">NCTC10526</strain>
    </source>
</reference>
<protein>
    <submittedName>
        <fullName evidence="2">ABC-type taurine transport system, periplasmic component</fullName>
    </submittedName>
</protein>
<dbReference type="SUPFAM" id="SSF53850">
    <property type="entry name" value="Periplasmic binding protein-like II"/>
    <property type="match status" value="1"/>
</dbReference>
<gene>
    <name evidence="2" type="ORF">NCTC10526_01739</name>
</gene>
<dbReference type="PANTHER" id="PTHR42941">
    <property type="entry name" value="SLL1037 PROTEIN"/>
    <property type="match status" value="1"/>
</dbReference>
<keyword evidence="3" id="KW-1185">Reference proteome</keyword>
<name>A0A379LLF5_9GAMM</name>
<dbReference type="EMBL" id="UGVC01000001">
    <property type="protein sequence ID" value="SUD91378.1"/>
    <property type="molecule type" value="Genomic_DNA"/>
</dbReference>
<evidence type="ECO:0000256" key="1">
    <source>
        <dbReference type="SAM" id="SignalP"/>
    </source>
</evidence>
<proteinExistence type="predicted"/>
<accession>A0A379LLF5</accession>
<evidence type="ECO:0000313" key="2">
    <source>
        <dbReference type="EMBL" id="SUD91378.1"/>
    </source>
</evidence>
<dbReference type="Proteomes" id="UP000254123">
    <property type="component" value="Unassembled WGS sequence"/>
</dbReference>
<dbReference type="Pfam" id="PF16868">
    <property type="entry name" value="NMT1_3"/>
    <property type="match status" value="1"/>
</dbReference>
<dbReference type="AlphaFoldDB" id="A0A379LLF5"/>
<dbReference type="PANTHER" id="PTHR42941:SF1">
    <property type="entry name" value="SLL1037 PROTEIN"/>
    <property type="match status" value="1"/>
</dbReference>